<reference evidence="1 4" key="3">
    <citation type="submission" date="2019-09" db="EMBL/GenBank/DDBJ databases">
        <title>Draft genome sequences of 48 bacterial type strains from the CCUG.</title>
        <authorList>
            <person name="Tunovic T."/>
            <person name="Pineiro-Iglesias B."/>
            <person name="Unosson C."/>
            <person name="Inganas E."/>
            <person name="Ohlen M."/>
            <person name="Cardew S."/>
            <person name="Jensie-Markopoulos S."/>
            <person name="Salva-Serra F."/>
            <person name="Jaen-Luchoro D."/>
            <person name="Karlsson R."/>
            <person name="Svensson-Stadler L."/>
            <person name="Chun J."/>
            <person name="Moore E."/>
        </authorList>
    </citation>
    <scope>NUCLEOTIDE SEQUENCE [LARGE SCALE GENOMIC DNA]</scope>
    <source>
        <strain evidence="1 4">CCUG 53116</strain>
    </source>
</reference>
<protein>
    <submittedName>
        <fullName evidence="2">Uncharacterized protein</fullName>
    </submittedName>
</protein>
<reference evidence="2" key="2">
    <citation type="submission" date="2017-01" db="EMBL/GenBank/DDBJ databases">
        <authorList>
            <person name="Mah S.A."/>
            <person name="Swanson W.J."/>
            <person name="Moy G.W."/>
            <person name="Vacquier V.D."/>
        </authorList>
    </citation>
    <scope>NUCLEOTIDE SEQUENCE [LARGE SCALE GENOMIC DNA]</scope>
    <source>
        <strain evidence="2">MT1</strain>
    </source>
</reference>
<dbReference type="OrthoDB" id="7068428at2"/>
<dbReference type="AlphaFoldDB" id="A0A1Q9WYI6"/>
<evidence type="ECO:0000313" key="2">
    <source>
        <dbReference type="EMBL" id="OLU03813.1"/>
    </source>
</evidence>
<name>A0A1Q9WYI6_PSERE</name>
<accession>A0A1Q9WYI6</accession>
<gene>
    <name evidence="2" type="ORF">BVK86_11060</name>
    <name evidence="1" type="ORF">F7R15_11145</name>
</gene>
<dbReference type="EMBL" id="VZPS01000005">
    <property type="protein sequence ID" value="KAB0486459.1"/>
    <property type="molecule type" value="Genomic_DNA"/>
</dbReference>
<keyword evidence="3" id="KW-1185">Reference proteome</keyword>
<sequence>MEKTFETPAESSLRGWSYKGALDAGLELKSYAWEDVPIGTWLARLDFKVWSNKTSAGSLGCYFTSLADGRRYLLSAFRPYRSTARTYTPTDGSVDFSSRGIDGQVFLLETGKGANGTTKWLSAKLNE</sequence>
<organism evidence="2 3">
    <name type="scientific">Pseudomonas reinekei</name>
    <dbReference type="NCBI Taxonomy" id="395598"/>
    <lineage>
        <taxon>Bacteria</taxon>
        <taxon>Pseudomonadati</taxon>
        <taxon>Pseudomonadota</taxon>
        <taxon>Gammaproteobacteria</taxon>
        <taxon>Pseudomonadales</taxon>
        <taxon>Pseudomonadaceae</taxon>
        <taxon>Pseudomonas</taxon>
    </lineage>
</organism>
<dbReference type="Proteomes" id="UP000460142">
    <property type="component" value="Unassembled WGS sequence"/>
</dbReference>
<evidence type="ECO:0000313" key="3">
    <source>
        <dbReference type="Proteomes" id="UP000186756"/>
    </source>
</evidence>
<evidence type="ECO:0000313" key="4">
    <source>
        <dbReference type="Proteomes" id="UP000460142"/>
    </source>
</evidence>
<comment type="caution">
    <text evidence="2">The sequence shown here is derived from an EMBL/GenBank/DDBJ whole genome shotgun (WGS) entry which is preliminary data.</text>
</comment>
<dbReference type="RefSeq" id="WP_075946475.1">
    <property type="nucleotide sequence ID" value="NZ_LT629709.1"/>
</dbReference>
<evidence type="ECO:0000313" key="1">
    <source>
        <dbReference type="EMBL" id="KAB0486459.1"/>
    </source>
</evidence>
<reference evidence="3" key="1">
    <citation type="submission" date="2017-01" db="EMBL/GenBank/DDBJ databases">
        <authorList>
            <person name="Poblete-Castro I."/>
        </authorList>
    </citation>
    <scope>NUCLEOTIDE SEQUENCE [LARGE SCALE GENOMIC DNA]</scope>
    <source>
        <strain evidence="3">DSM 18361 / CCUG 53116 / MT1</strain>
    </source>
</reference>
<dbReference type="EMBL" id="MSTQ01000005">
    <property type="protein sequence ID" value="OLU03813.1"/>
    <property type="molecule type" value="Genomic_DNA"/>
</dbReference>
<dbReference type="Proteomes" id="UP000186756">
    <property type="component" value="Unassembled WGS sequence"/>
</dbReference>
<proteinExistence type="predicted"/>